<dbReference type="Proteomes" id="UP000240317">
    <property type="component" value="Unassembled WGS sequence"/>
</dbReference>
<protein>
    <submittedName>
        <fullName evidence="5">GGDEF-domain containing protein</fullName>
    </submittedName>
</protein>
<dbReference type="InterPro" id="IPR043128">
    <property type="entry name" value="Rev_trsase/Diguanyl_cyclase"/>
</dbReference>
<dbReference type="InterPro" id="IPR011990">
    <property type="entry name" value="TPR-like_helical_dom_sf"/>
</dbReference>
<dbReference type="SUPFAM" id="SSF48452">
    <property type="entry name" value="TPR-like"/>
    <property type="match status" value="2"/>
</dbReference>
<evidence type="ECO:0000313" key="6">
    <source>
        <dbReference type="Proteomes" id="UP000240317"/>
    </source>
</evidence>
<feature type="compositionally biased region" description="Pro residues" evidence="2">
    <location>
        <begin position="821"/>
        <end position="831"/>
    </location>
</feature>
<evidence type="ECO:0000256" key="2">
    <source>
        <dbReference type="SAM" id="MobiDB-lite"/>
    </source>
</evidence>
<evidence type="ECO:0000313" key="5">
    <source>
        <dbReference type="EMBL" id="PTA68123.1"/>
    </source>
</evidence>
<dbReference type="PANTHER" id="PTHR44757:SF2">
    <property type="entry name" value="BIOFILM ARCHITECTURE MAINTENANCE PROTEIN MBAA"/>
    <property type="match status" value="1"/>
</dbReference>
<gene>
    <name evidence="5" type="ORF">C8263_08585</name>
</gene>
<dbReference type="Gene3D" id="3.20.20.450">
    <property type="entry name" value="EAL domain"/>
    <property type="match status" value="1"/>
</dbReference>
<dbReference type="Pfam" id="PF00990">
    <property type="entry name" value="GGDEF"/>
    <property type="match status" value="1"/>
</dbReference>
<sequence length="831" mass="90721">MPRPVQAQPSPGATAALSLQATLQQAEALSFSDTAQAEALLRGALAQARALRDAASEGLALVILSSVYFYNSRYAEATQANEQARALARAHNLPLIEARALSGLGINARVQGEFGQAMEHYLEALRLTQLSGDQENQMRILINIGVLRMNIGEYDLALEAQQQASELALGLGHRVGHSIATVNTVVSYHHLGRYDEAVALAAEHLPVLHELKLRQNEAVMQAYVTHALVARGEPARAAELARQTIPMARDTGNREHLVNLQSGYGRALHQLGQLDAAHEQLRSALDTARAYDLKVQERTLLAYLGEVCAARGAWEDAYHYAQAEQSLNHELHQQDNERRAKVLGVQMQLELHKREAEAERRRNLELSEVNTALQQAQDHLAYRAAHDPLTGLANRAHFQAETERLLRQGGAHLGILFLDLDRFKQINDTLGHDAGDELLQQVGQRLTRQVRRGDLVARMGGDEFTLLLPGLRQAADAERVARKMLRALAAPFTVQGRELHVTASIGVAVSPQDGHDVTTLQKHADVAMYRAKQEGKNDVRTFSAPMAEEASERAELERDLREALGQQAFTLHYQPQVDLDTGTLRGFEALLRWQHPVQGAVPPAKFIPVAEESGLIVPLGTWVLREACRQAAAWQRRQPGVTVSVNVSPVQFNKQHFTATVREALDAAGLPARCLVLELTERTVLQDVAAATRQLERLRALGVRISLDDFGTGQSSLGLLRHIPIDDLKIDRSFLPQPGDTAPAQRKASALIATLITLGQALQLHVVGEGVETGEQRDLLAGLGCPAAQGYHLGRPMPAAQAEALLTPAQAPGDPARAAPAPVPPRPPTRE</sequence>
<dbReference type="OrthoDB" id="55051at2"/>
<dbReference type="InterPro" id="IPR035919">
    <property type="entry name" value="EAL_sf"/>
</dbReference>
<dbReference type="SUPFAM" id="SSF55073">
    <property type="entry name" value="Nucleotide cyclase"/>
    <property type="match status" value="1"/>
</dbReference>
<dbReference type="PANTHER" id="PTHR44757">
    <property type="entry name" value="DIGUANYLATE CYCLASE DGCP"/>
    <property type="match status" value="1"/>
</dbReference>
<reference evidence="5 6" key="1">
    <citation type="submission" date="2018-03" db="EMBL/GenBank/DDBJ databases">
        <title>Draft genome of Deinococcus sp. OD32.</title>
        <authorList>
            <person name="Wang X.-P."/>
            <person name="Du Z.-J."/>
        </authorList>
    </citation>
    <scope>NUCLEOTIDE SEQUENCE [LARGE SCALE GENOMIC DNA]</scope>
    <source>
        <strain evidence="5 6">OD32</strain>
    </source>
</reference>
<dbReference type="FunFam" id="3.30.70.270:FF:000001">
    <property type="entry name" value="Diguanylate cyclase domain protein"/>
    <property type="match status" value="1"/>
</dbReference>
<dbReference type="SMART" id="SM00028">
    <property type="entry name" value="TPR"/>
    <property type="match status" value="4"/>
</dbReference>
<dbReference type="InterPro" id="IPR019734">
    <property type="entry name" value="TPR_rpt"/>
</dbReference>
<feature type="repeat" description="TPR" evidence="1">
    <location>
        <begin position="98"/>
        <end position="131"/>
    </location>
</feature>
<dbReference type="CDD" id="cd01949">
    <property type="entry name" value="GGDEF"/>
    <property type="match status" value="1"/>
</dbReference>
<accession>A0A2T3W8P0</accession>
<dbReference type="SUPFAM" id="SSF141868">
    <property type="entry name" value="EAL domain-like"/>
    <property type="match status" value="1"/>
</dbReference>
<evidence type="ECO:0000256" key="1">
    <source>
        <dbReference type="PROSITE-ProRule" id="PRU00339"/>
    </source>
</evidence>
<keyword evidence="6" id="KW-1185">Reference proteome</keyword>
<dbReference type="SMART" id="SM00267">
    <property type="entry name" value="GGDEF"/>
    <property type="match status" value="1"/>
</dbReference>
<dbReference type="PROSITE" id="PS50005">
    <property type="entry name" value="TPR"/>
    <property type="match status" value="1"/>
</dbReference>
<name>A0A2T3W8P0_9DEIO</name>
<comment type="caution">
    <text evidence="5">The sequence shown here is derived from an EMBL/GenBank/DDBJ whole genome shotgun (WGS) entry which is preliminary data.</text>
</comment>
<dbReference type="CDD" id="cd01948">
    <property type="entry name" value="EAL"/>
    <property type="match status" value="1"/>
</dbReference>
<keyword evidence="1" id="KW-0802">TPR repeat</keyword>
<dbReference type="EMBL" id="PYSV01000007">
    <property type="protein sequence ID" value="PTA68123.1"/>
    <property type="molecule type" value="Genomic_DNA"/>
</dbReference>
<dbReference type="Gene3D" id="1.25.40.10">
    <property type="entry name" value="Tetratricopeptide repeat domain"/>
    <property type="match status" value="2"/>
</dbReference>
<dbReference type="InterPro" id="IPR029787">
    <property type="entry name" value="Nucleotide_cyclase"/>
</dbReference>
<feature type="domain" description="EAL" evidence="3">
    <location>
        <begin position="553"/>
        <end position="810"/>
    </location>
</feature>
<organism evidence="5 6">
    <name type="scientific">Deinococcus arcticus</name>
    <dbReference type="NCBI Taxonomy" id="2136176"/>
    <lineage>
        <taxon>Bacteria</taxon>
        <taxon>Thermotogati</taxon>
        <taxon>Deinococcota</taxon>
        <taxon>Deinococci</taxon>
        <taxon>Deinococcales</taxon>
        <taxon>Deinococcaceae</taxon>
        <taxon>Deinococcus</taxon>
    </lineage>
</organism>
<dbReference type="InterPro" id="IPR052155">
    <property type="entry name" value="Biofilm_reg_signaling"/>
</dbReference>
<dbReference type="Gene3D" id="3.30.70.270">
    <property type="match status" value="1"/>
</dbReference>
<dbReference type="InterPro" id="IPR001633">
    <property type="entry name" value="EAL_dom"/>
</dbReference>
<evidence type="ECO:0000259" key="3">
    <source>
        <dbReference type="PROSITE" id="PS50883"/>
    </source>
</evidence>
<feature type="region of interest" description="Disordered" evidence="2">
    <location>
        <begin position="799"/>
        <end position="831"/>
    </location>
</feature>
<dbReference type="Pfam" id="PF00563">
    <property type="entry name" value="EAL"/>
    <property type="match status" value="1"/>
</dbReference>
<dbReference type="AlphaFoldDB" id="A0A2T3W8P0"/>
<feature type="domain" description="GGDEF" evidence="4">
    <location>
        <begin position="411"/>
        <end position="544"/>
    </location>
</feature>
<dbReference type="PROSITE" id="PS50887">
    <property type="entry name" value="GGDEF"/>
    <property type="match status" value="1"/>
</dbReference>
<dbReference type="RefSeq" id="WP_107137717.1">
    <property type="nucleotide sequence ID" value="NZ_PYSV01000007.1"/>
</dbReference>
<proteinExistence type="predicted"/>
<dbReference type="InterPro" id="IPR000160">
    <property type="entry name" value="GGDEF_dom"/>
</dbReference>
<dbReference type="SMART" id="SM00052">
    <property type="entry name" value="EAL"/>
    <property type="match status" value="1"/>
</dbReference>
<feature type="compositionally biased region" description="Low complexity" evidence="2">
    <location>
        <begin position="808"/>
        <end position="820"/>
    </location>
</feature>
<evidence type="ECO:0000259" key="4">
    <source>
        <dbReference type="PROSITE" id="PS50887"/>
    </source>
</evidence>
<dbReference type="PROSITE" id="PS50883">
    <property type="entry name" value="EAL"/>
    <property type="match status" value="1"/>
</dbReference>
<dbReference type="NCBIfam" id="TIGR00254">
    <property type="entry name" value="GGDEF"/>
    <property type="match status" value="1"/>
</dbReference>